<name>C5CDH8_KOSOT</name>
<dbReference type="KEGG" id="kol:Kole_0337"/>
<dbReference type="PANTHER" id="PTHR10357:SF179">
    <property type="entry name" value="NEUTRAL AND BASIC AMINO ACID TRANSPORT PROTEIN RBAT"/>
    <property type="match status" value="1"/>
</dbReference>
<dbReference type="GO" id="GO:0009313">
    <property type="term" value="P:oligosaccharide catabolic process"/>
    <property type="evidence" value="ECO:0007669"/>
    <property type="project" value="TreeGrafter"/>
</dbReference>
<evidence type="ECO:0000259" key="1">
    <source>
        <dbReference type="SMART" id="SM00642"/>
    </source>
</evidence>
<feature type="domain" description="Glycosyl hydrolase family 13 catalytic" evidence="1">
    <location>
        <begin position="102"/>
        <end position="549"/>
    </location>
</feature>
<dbReference type="SUPFAM" id="SSF51445">
    <property type="entry name" value="(Trans)glycosidases"/>
    <property type="match status" value="1"/>
</dbReference>
<organism evidence="2 3">
    <name type="scientific">Kosmotoga olearia (strain ATCC BAA-1733 / DSM 21960 / TBF 19.5.1)</name>
    <dbReference type="NCBI Taxonomy" id="521045"/>
    <lineage>
        <taxon>Bacteria</taxon>
        <taxon>Thermotogati</taxon>
        <taxon>Thermotogota</taxon>
        <taxon>Thermotogae</taxon>
        <taxon>Kosmotogales</taxon>
        <taxon>Kosmotogaceae</taxon>
        <taxon>Kosmotoga</taxon>
    </lineage>
</organism>
<dbReference type="Pfam" id="PF00128">
    <property type="entry name" value="Alpha-amylase"/>
    <property type="match status" value="1"/>
</dbReference>
<dbReference type="AlphaFoldDB" id="C5CDH8"/>
<keyword evidence="3" id="KW-1185">Reference proteome</keyword>
<dbReference type="HOGENOM" id="CLU_399419_0_0_0"/>
<dbReference type="SMART" id="SM00642">
    <property type="entry name" value="Aamy"/>
    <property type="match status" value="1"/>
</dbReference>
<dbReference type="PANTHER" id="PTHR10357">
    <property type="entry name" value="ALPHA-AMYLASE FAMILY MEMBER"/>
    <property type="match status" value="1"/>
</dbReference>
<dbReference type="OrthoDB" id="9805159at2"/>
<dbReference type="eggNOG" id="COG0366">
    <property type="taxonomic scope" value="Bacteria"/>
</dbReference>
<dbReference type="CDD" id="cd11335">
    <property type="entry name" value="AmyAc_MTase_N"/>
    <property type="match status" value="1"/>
</dbReference>
<dbReference type="RefSeq" id="WP_012744849.1">
    <property type="nucleotide sequence ID" value="NC_012785.1"/>
</dbReference>
<dbReference type="GO" id="GO:0004556">
    <property type="term" value="F:alpha-amylase activity"/>
    <property type="evidence" value="ECO:0007669"/>
    <property type="project" value="TreeGrafter"/>
</dbReference>
<proteinExistence type="predicted"/>
<reference evidence="2 3" key="2">
    <citation type="journal article" date="2011" name="J. Bacteriol.">
        <title>Genome Sequence of Kosmotoga olearia Strain TBF 19.5.1, a Thermophilic Bacterium with a Wide Growth Temperature Range, Isolated from the Troll B Oil Platform in the North Sea.</title>
        <authorList>
            <person name="Swithers K.S."/>
            <person name="Dipippo J.L."/>
            <person name="Bruce D.C."/>
            <person name="Detter C."/>
            <person name="Tapia R."/>
            <person name="Han S."/>
            <person name="Goodwin L.A."/>
            <person name="Han J."/>
            <person name="Woyke T."/>
            <person name="Pitluck S."/>
            <person name="Pennacchio L."/>
            <person name="Nolan M."/>
            <person name="Mikhailova N."/>
            <person name="Land M.L."/>
            <person name="Nesbo C.L."/>
            <person name="Gogarten J.P."/>
            <person name="Noll K.M."/>
        </authorList>
    </citation>
    <scope>NUCLEOTIDE SEQUENCE [LARGE SCALE GENOMIC DNA]</scope>
    <source>
        <strain evidence="3">ATCC BAA-1733 / DSM 21960 / TBF 19.5.1</strain>
    </source>
</reference>
<dbReference type="CAZy" id="GH13">
    <property type="family name" value="Glycoside Hydrolase Family 13"/>
</dbReference>
<dbReference type="STRING" id="521045.Kole_0337"/>
<sequence>MYLKNIAAFLKEKIDSGKVDYAIPREWFPRDYEGTVRLKGQFIYVNPYEFGYSIIRDILSKMEEGKNYLLSLSKINKESSPDWLNESIMYSAHIRSTSAYPHLNPRVFTPIDSEGYTESGTVLKMIFMLPYLKAMGINTIYFLPVTKYSDKFRKGEVGSPYSVKNFFEIDPRYHDTLLDGFSVEEEFKAFMEASHALGIRVILDFIPRTSARDADLILEHPDWFYWIDVSELEDYAPPKIEGLGFELPSKENLEKVYSSDIVKQHLRKFRYAPNVMDPQRWENFVEANKGNQDFLEELVREFKVITPPGFSDWINDSQPTWNDITFLRLYEDHPEEAKKYLDDPKQPPYILFDVIKSSLFPGTIPNSGLWKVLQDIMPYFNEHFGVDGARLDMGHALPEALERQIVEAARKADPAFAIIAEELVMSNDVKAKDSGYNGILGNVWWMEARFEEGKTKELCYEILPKLKLPALAAVETPDTPRACTRKYGKVFSKFMTALNFFLPNTIPFINAGQEIFERQPMNLGLDNSEEGRFVLPPEDPFYGKLAFFDHYVLHWNTEENLCKLTRHLSQLRISMNALLKEPHNLRLLFAEDKHVIGMLYWNSEKGLVIVGNINFNEMKNVTLDLGYYTWRGEHTLKVCMKGKDIVDETWKTSGPLNLSLGPGDVFIAVVE</sequence>
<dbReference type="InterPro" id="IPR006047">
    <property type="entry name" value="GH13_cat_dom"/>
</dbReference>
<dbReference type="Gene3D" id="3.20.20.80">
    <property type="entry name" value="Glycosidases"/>
    <property type="match status" value="1"/>
</dbReference>
<dbReference type="InterPro" id="IPR017853">
    <property type="entry name" value="GH"/>
</dbReference>
<gene>
    <name evidence="2" type="ordered locus">Kole_0337</name>
</gene>
<evidence type="ECO:0000313" key="2">
    <source>
        <dbReference type="EMBL" id="ACR79062.1"/>
    </source>
</evidence>
<protein>
    <submittedName>
        <fullName evidence="2">Alpha amylase catalytic region</fullName>
    </submittedName>
</protein>
<dbReference type="EMBL" id="CP001634">
    <property type="protein sequence ID" value="ACR79062.1"/>
    <property type="molecule type" value="Genomic_DNA"/>
</dbReference>
<reference evidence="2 3" key="1">
    <citation type="submission" date="2009-06" db="EMBL/GenBank/DDBJ databases">
        <title>Complete sequence of Thermotogales bacterium TBF 19.5.1.</title>
        <authorList>
            <consortium name="US DOE Joint Genome Institute"/>
            <person name="Lucas S."/>
            <person name="Copeland A."/>
            <person name="Lapidus A."/>
            <person name="Glavina del Rio T."/>
            <person name="Tice H."/>
            <person name="Bruce D."/>
            <person name="Goodwin L."/>
            <person name="Pitluck S."/>
            <person name="Chertkov O."/>
            <person name="Brettin T."/>
            <person name="Detter J.C."/>
            <person name="Han C."/>
            <person name="Schmutz J."/>
            <person name="Larimer F."/>
            <person name="Land M."/>
            <person name="Hauser L."/>
            <person name="Kyrpides N."/>
            <person name="Ovchinnikova G."/>
            <person name="Noll K."/>
        </authorList>
    </citation>
    <scope>NUCLEOTIDE SEQUENCE [LARGE SCALE GENOMIC DNA]</scope>
    <source>
        <strain evidence="3">ATCC BAA-1733 / DSM 21960 / TBF 19.5.1</strain>
    </source>
</reference>
<evidence type="ECO:0000313" key="3">
    <source>
        <dbReference type="Proteomes" id="UP000002382"/>
    </source>
</evidence>
<dbReference type="Proteomes" id="UP000002382">
    <property type="component" value="Chromosome"/>
</dbReference>
<accession>C5CDH8</accession>